<evidence type="ECO:0000313" key="6">
    <source>
        <dbReference type="Proteomes" id="UP001163046"/>
    </source>
</evidence>
<keyword evidence="6" id="KW-1185">Reference proteome</keyword>
<evidence type="ECO:0000259" key="4">
    <source>
        <dbReference type="Pfam" id="PF13925"/>
    </source>
</evidence>
<proteinExistence type="predicted"/>
<comment type="caution">
    <text evidence="5">The sequence shown here is derived from an EMBL/GenBank/DDBJ whole genome shotgun (WGS) entry which is preliminary data.</text>
</comment>
<evidence type="ECO:0000256" key="3">
    <source>
        <dbReference type="ARBA" id="ARBA00023212"/>
    </source>
</evidence>
<dbReference type="Proteomes" id="UP001163046">
    <property type="component" value="Unassembled WGS sequence"/>
</dbReference>
<evidence type="ECO:0000256" key="1">
    <source>
        <dbReference type="ARBA" id="ARBA00004245"/>
    </source>
</evidence>
<dbReference type="AlphaFoldDB" id="A0A9W9ZG22"/>
<dbReference type="EMBL" id="MU826358">
    <property type="protein sequence ID" value="KAJ7379404.1"/>
    <property type="molecule type" value="Genomic_DNA"/>
</dbReference>
<dbReference type="GO" id="GO:0008017">
    <property type="term" value="F:microtubule binding"/>
    <property type="evidence" value="ECO:0007669"/>
    <property type="project" value="InterPro"/>
</dbReference>
<reference evidence="5" key="1">
    <citation type="submission" date="2023-01" db="EMBL/GenBank/DDBJ databases">
        <title>Genome assembly of the deep-sea coral Lophelia pertusa.</title>
        <authorList>
            <person name="Herrera S."/>
            <person name="Cordes E."/>
        </authorList>
    </citation>
    <scope>NUCLEOTIDE SEQUENCE</scope>
    <source>
        <strain evidence="5">USNM1676648</strain>
        <tissue evidence="5">Polyp</tissue>
    </source>
</reference>
<keyword evidence="2" id="KW-0963">Cytoplasm</keyword>
<sequence length="201" mass="22321">MLSHHEDVYDSLAKRTWIILHVHELWNGGKPMDAIKTCIEQTGMADVEKDLGTTCSGFSAPYTLLSRDYALFLNILQQLPSSCSMWTLDLCVLVLPKLKEFMSTQHHTSHVEMACSILHVVLKKVAAVARRTSKGTKNKDKEQKVKVCTTELKEIKDLTSDVIQTVKSVKKNNTEDPGSMKSALKELQLALGTFLSSATAS</sequence>
<dbReference type="Pfam" id="PF13925">
    <property type="entry name" value="Katanin_con80"/>
    <property type="match status" value="1"/>
</dbReference>
<dbReference type="OrthoDB" id="5980367at2759"/>
<evidence type="ECO:0000313" key="5">
    <source>
        <dbReference type="EMBL" id="KAJ7379404.1"/>
    </source>
</evidence>
<dbReference type="InterPro" id="IPR028021">
    <property type="entry name" value="Katanin_C-terminal"/>
</dbReference>
<dbReference type="GO" id="GO:0005856">
    <property type="term" value="C:cytoskeleton"/>
    <property type="evidence" value="ECO:0007669"/>
    <property type="project" value="UniProtKB-SubCell"/>
</dbReference>
<gene>
    <name evidence="5" type="primary">KATNB1_1</name>
    <name evidence="5" type="ORF">OS493_016641</name>
</gene>
<comment type="subcellular location">
    <subcellularLocation>
        <location evidence="1">Cytoplasm</location>
        <location evidence="1">Cytoskeleton</location>
    </subcellularLocation>
</comment>
<organism evidence="5 6">
    <name type="scientific">Desmophyllum pertusum</name>
    <dbReference type="NCBI Taxonomy" id="174260"/>
    <lineage>
        <taxon>Eukaryota</taxon>
        <taxon>Metazoa</taxon>
        <taxon>Cnidaria</taxon>
        <taxon>Anthozoa</taxon>
        <taxon>Hexacorallia</taxon>
        <taxon>Scleractinia</taxon>
        <taxon>Caryophylliina</taxon>
        <taxon>Caryophylliidae</taxon>
        <taxon>Desmophyllum</taxon>
    </lineage>
</organism>
<protein>
    <submittedName>
        <fullName evidence="5">Katanin p80 WD40 repeat-containing subunit B1</fullName>
    </submittedName>
</protein>
<accession>A0A9W9ZG22</accession>
<feature type="domain" description="Katanin p80 subunit C-terminal" evidence="4">
    <location>
        <begin position="68"/>
        <end position="191"/>
    </location>
</feature>
<keyword evidence="3" id="KW-0206">Cytoskeleton</keyword>
<name>A0A9W9ZG22_9CNID</name>
<evidence type="ECO:0000256" key="2">
    <source>
        <dbReference type="ARBA" id="ARBA00022490"/>
    </source>
</evidence>